<feature type="compositionally biased region" description="Polar residues" evidence="2">
    <location>
        <begin position="125"/>
        <end position="137"/>
    </location>
</feature>
<organism evidence="3 4">
    <name type="scientific">Haemaphysalis longicornis</name>
    <name type="common">Bush tick</name>
    <dbReference type="NCBI Taxonomy" id="44386"/>
    <lineage>
        <taxon>Eukaryota</taxon>
        <taxon>Metazoa</taxon>
        <taxon>Ecdysozoa</taxon>
        <taxon>Arthropoda</taxon>
        <taxon>Chelicerata</taxon>
        <taxon>Arachnida</taxon>
        <taxon>Acari</taxon>
        <taxon>Parasitiformes</taxon>
        <taxon>Ixodida</taxon>
        <taxon>Ixodoidea</taxon>
        <taxon>Ixodidae</taxon>
        <taxon>Haemaphysalinae</taxon>
        <taxon>Haemaphysalis</taxon>
    </lineage>
</organism>
<dbReference type="EMBL" id="JABSTR010000007">
    <property type="protein sequence ID" value="KAH9374631.1"/>
    <property type="molecule type" value="Genomic_DNA"/>
</dbReference>
<feature type="region of interest" description="Disordered" evidence="2">
    <location>
        <begin position="40"/>
        <end position="93"/>
    </location>
</feature>
<evidence type="ECO:0000313" key="3">
    <source>
        <dbReference type="EMBL" id="KAH9374631.1"/>
    </source>
</evidence>
<proteinExistence type="predicted"/>
<keyword evidence="4" id="KW-1185">Reference proteome</keyword>
<name>A0A9J6GJ33_HAELO</name>
<feature type="compositionally biased region" description="Polar residues" evidence="2">
    <location>
        <begin position="79"/>
        <end position="92"/>
    </location>
</feature>
<feature type="region of interest" description="Disordered" evidence="2">
    <location>
        <begin position="419"/>
        <end position="559"/>
    </location>
</feature>
<feature type="compositionally biased region" description="Basic and acidic residues" evidence="2">
    <location>
        <begin position="505"/>
        <end position="517"/>
    </location>
</feature>
<feature type="compositionally biased region" description="Polar residues" evidence="2">
    <location>
        <begin position="535"/>
        <end position="544"/>
    </location>
</feature>
<protein>
    <recommendedName>
        <fullName evidence="5">CCHC-type domain-containing protein</fullName>
    </recommendedName>
</protein>
<evidence type="ECO:0000256" key="1">
    <source>
        <dbReference type="SAM" id="Coils"/>
    </source>
</evidence>
<evidence type="ECO:0000313" key="4">
    <source>
        <dbReference type="Proteomes" id="UP000821853"/>
    </source>
</evidence>
<reference evidence="3 4" key="1">
    <citation type="journal article" date="2020" name="Cell">
        <title>Large-Scale Comparative Analyses of Tick Genomes Elucidate Their Genetic Diversity and Vector Capacities.</title>
        <authorList>
            <consortium name="Tick Genome and Microbiome Consortium (TIGMIC)"/>
            <person name="Jia N."/>
            <person name="Wang J."/>
            <person name="Shi W."/>
            <person name="Du L."/>
            <person name="Sun Y."/>
            <person name="Zhan W."/>
            <person name="Jiang J.F."/>
            <person name="Wang Q."/>
            <person name="Zhang B."/>
            <person name="Ji P."/>
            <person name="Bell-Sakyi L."/>
            <person name="Cui X.M."/>
            <person name="Yuan T.T."/>
            <person name="Jiang B.G."/>
            <person name="Yang W.F."/>
            <person name="Lam T.T."/>
            <person name="Chang Q.C."/>
            <person name="Ding S.J."/>
            <person name="Wang X.J."/>
            <person name="Zhu J.G."/>
            <person name="Ruan X.D."/>
            <person name="Zhao L."/>
            <person name="Wei J.T."/>
            <person name="Ye R.Z."/>
            <person name="Que T.C."/>
            <person name="Du C.H."/>
            <person name="Zhou Y.H."/>
            <person name="Cheng J.X."/>
            <person name="Dai P.F."/>
            <person name="Guo W.B."/>
            <person name="Han X.H."/>
            <person name="Huang E.J."/>
            <person name="Li L.F."/>
            <person name="Wei W."/>
            <person name="Gao Y.C."/>
            <person name="Liu J.Z."/>
            <person name="Shao H.Z."/>
            <person name="Wang X."/>
            <person name="Wang C.C."/>
            <person name="Yang T.C."/>
            <person name="Huo Q.B."/>
            <person name="Li W."/>
            <person name="Chen H.Y."/>
            <person name="Chen S.E."/>
            <person name="Zhou L.G."/>
            <person name="Ni X.B."/>
            <person name="Tian J.H."/>
            <person name="Sheng Y."/>
            <person name="Liu T."/>
            <person name="Pan Y.S."/>
            <person name="Xia L.Y."/>
            <person name="Li J."/>
            <person name="Zhao F."/>
            <person name="Cao W.C."/>
        </authorList>
    </citation>
    <scope>NUCLEOTIDE SEQUENCE [LARGE SCALE GENOMIC DNA]</scope>
    <source>
        <strain evidence="3">HaeL-2018</strain>
    </source>
</reference>
<dbReference type="Proteomes" id="UP000821853">
    <property type="component" value="Chromosome 5"/>
</dbReference>
<feature type="region of interest" description="Disordered" evidence="2">
    <location>
        <begin position="601"/>
        <end position="675"/>
    </location>
</feature>
<sequence length="761" mass="83987">MCSVGETQSEALMASPEVFIDQGGEVQVIQGPFQAMDTSSAENYEVSAQTRGTGQLGLTTTGKRGRQPTEIDGQGEAESASTSLENGVSTGNGADEDFLCSDYDRDPTNSCAGWIVVGSRRRQKATTSTGTSPQRGSPSEGKPGRAASALITKAKEKRRKELKAQYVAKVNASMAKAARMPIFAKRSEHRVVIRPRGGLAMNNVKLSELRAAVAKAAGLTMEEVQDDSIAPNFAQNIAVLSTPSEERSFRYGSIRNIVLGDRTYEAYAYKCTPENTARGVISGVGVDETEENITRSLVNKQNPKILAAHRLGRTESVVILFDGDKVPYYVKYEGVVAKCTLYRQHREVCEVCGKVGHRRDVCPTPQVKVCFACGRNNPDEEHVNFCKPRCKLCGGAHPTGAGSCKNKFKVPPQIRARLAEKNKREDKMATGKMAMKKETTFSRQIERSSRNPEKIREAPPQQQRGRSKSKSRPEGMTWADVIAEGNARNRRDKSAGPAQRPRSVSKSDRRERAEPDSGRGGTPPAAAVPAEGKNNKNMAKSQVADNKEEARETKTELSKIQRELQEMKAVVEALQRTIHQQREHINKQDILIAKLRKGELDNESGDMETQEDSTDGSEEEPPMRPRPKKARKGGSSGGKLEPAANGNETAIQEEIIPEESEKDGESSSVKSEENTHSIRIARSPIGYAGLNNRIARLEIIYKKWDRNLDAMEQRIIQRCTQLVQQQIAQQFEQLQKQVTCQFDNMMRQIREVLPNTNDGSS</sequence>
<dbReference type="VEuPathDB" id="VectorBase:HLOH_059745"/>
<feature type="region of interest" description="Disordered" evidence="2">
    <location>
        <begin position="119"/>
        <end position="147"/>
    </location>
</feature>
<feature type="coiled-coil region" evidence="1">
    <location>
        <begin position="687"/>
        <end position="714"/>
    </location>
</feature>
<evidence type="ECO:0008006" key="5">
    <source>
        <dbReference type="Google" id="ProtNLM"/>
    </source>
</evidence>
<keyword evidence="1" id="KW-0175">Coiled coil</keyword>
<dbReference type="AlphaFoldDB" id="A0A9J6GJ33"/>
<comment type="caution">
    <text evidence="3">The sequence shown here is derived from an EMBL/GenBank/DDBJ whole genome shotgun (WGS) entry which is preliminary data.</text>
</comment>
<feature type="compositionally biased region" description="Low complexity" evidence="2">
    <location>
        <begin position="49"/>
        <end position="62"/>
    </location>
</feature>
<feature type="compositionally biased region" description="Basic and acidic residues" evidence="2">
    <location>
        <begin position="419"/>
        <end position="457"/>
    </location>
</feature>
<accession>A0A9J6GJ33</accession>
<gene>
    <name evidence="3" type="ORF">HPB48_022756</name>
</gene>
<feature type="compositionally biased region" description="Basic and acidic residues" evidence="2">
    <location>
        <begin position="545"/>
        <end position="559"/>
    </location>
</feature>
<feature type="compositionally biased region" description="Acidic residues" evidence="2">
    <location>
        <begin position="601"/>
        <end position="620"/>
    </location>
</feature>
<evidence type="ECO:0000256" key="2">
    <source>
        <dbReference type="SAM" id="MobiDB-lite"/>
    </source>
</evidence>